<dbReference type="InterPro" id="IPR004408">
    <property type="entry name" value="Biotin_CoA_COase_ligase"/>
</dbReference>
<dbReference type="NCBIfam" id="TIGR00121">
    <property type="entry name" value="birA_ligase"/>
    <property type="match status" value="1"/>
</dbReference>
<comment type="similarity">
    <text evidence="1">Belongs to the biotin--protein ligase family.</text>
</comment>
<dbReference type="Proteomes" id="UP000801492">
    <property type="component" value="Unassembled WGS sequence"/>
</dbReference>
<evidence type="ECO:0000256" key="1">
    <source>
        <dbReference type="ARBA" id="ARBA00009934"/>
    </source>
</evidence>
<name>A0A8K0DQ66_IGNLU</name>
<feature type="domain" description="BPL/LPL catalytic" evidence="4">
    <location>
        <begin position="742"/>
        <end position="929"/>
    </location>
</feature>
<dbReference type="InterPro" id="IPR045864">
    <property type="entry name" value="aa-tRNA-synth_II/BPL/LPL"/>
</dbReference>
<organism evidence="5 6">
    <name type="scientific">Ignelater luminosus</name>
    <name type="common">Cucubano</name>
    <name type="synonym">Pyrophorus luminosus</name>
    <dbReference type="NCBI Taxonomy" id="2038154"/>
    <lineage>
        <taxon>Eukaryota</taxon>
        <taxon>Metazoa</taxon>
        <taxon>Ecdysozoa</taxon>
        <taxon>Arthropoda</taxon>
        <taxon>Hexapoda</taxon>
        <taxon>Insecta</taxon>
        <taxon>Pterygota</taxon>
        <taxon>Neoptera</taxon>
        <taxon>Endopterygota</taxon>
        <taxon>Coleoptera</taxon>
        <taxon>Polyphaga</taxon>
        <taxon>Elateriformia</taxon>
        <taxon>Elateroidea</taxon>
        <taxon>Elateridae</taxon>
        <taxon>Agrypninae</taxon>
        <taxon>Pyrophorini</taxon>
        <taxon>Ignelater</taxon>
    </lineage>
</organism>
<feature type="compositionally biased region" description="Basic residues" evidence="3">
    <location>
        <begin position="354"/>
        <end position="371"/>
    </location>
</feature>
<protein>
    <recommendedName>
        <fullName evidence="4">BPL/LPL catalytic domain-containing protein</fullName>
    </recommendedName>
</protein>
<sequence length="1005" mass="113558">MIFTLYYMYSTVVQWWRLGTLRNKLAGTLNSHNALMVCTGNTISDSNNRRCLENLLFHNEDRIGCTVVPKQHVDLSQWIAFPRDYNYFPIFISDSKALLKSPRIYLFIQAQLNDYSRHQGEIVQVENYGELVAWRAPEHFELVLKTDMYNLTKIVNCFSDHNIDINHELKVLRIETIEIEGNPTKIKYDLRFPLEQRVKYSFAPVHWRNFVREVKILYSKLPDASPHNKVLDHPTITIETSSKVEEARKVPVSEVKPIKKSLESTKHHHKTQRKESKNKLDVTAAVDTRRQKSGERKSKSEKSTDPPKKKDHKSSDGHKSEGGKTRAEEEGETSRERVKPPKLGECCLSEQKAKRTKKHHSHDRHESHRKTVVNGHEHATDEMRTELTVKVNDDVKIETTCVSSGVQNKEKEGTNVNSNINSKPPNVLVYADSVVARDNVKNVLHAILNNHKYTVYDFPVNTNSQLWNDSTALIVVCGNVPVNLTSQLLQYLVTGGQLLCLCSDLLYSVLHIFSTAEVREHELVRFSYGNWKRVKMMHHVFCYQASPAKRQFSKDSDQSNHSSRGSSPVAPRTPSVVEIQHGGKKYTIQVQVLGAEETWHTPSLLLASVKNSKGTAIFSQVHLEIDPTQYQDDESKYRALKESNQARLEILKHILSQHLAMDCTVIINTEYGPGYFLGMHDLKQAMLSECRDMVDNTLINEKITLKFCGKGIEPEPATAIFLPVLIHACPSNFSTVKYFETLEAKDIGRLVIYVDILTSTQFMLAKTLRHGLAVIVKQQTQGVGRSGNSWLSPLGCAMFSIQLHIPMNSTLGKSLPLVQHLVMIAVVSSIRSVPGYEEIDLGLKWPNDLYANHNIKIGGLIVNSSIYSDTAIVNIGCGVNLDNSEPTTCINDVIRSYSDVTQNPLATIPYEAFFANVFNEIEGIYNIVQEGNLNYLFELYYKYWLHSGAEVTVTANDGRTCQATIIGIDEYGFLTVRSQDGAISNVQPDGNSFDMLKGLVAPKIF</sequence>
<dbReference type="InterPro" id="IPR003142">
    <property type="entry name" value="BPL_C"/>
</dbReference>
<gene>
    <name evidence="5" type="ORF">ILUMI_01705</name>
</gene>
<dbReference type="EMBL" id="VTPC01000765">
    <property type="protein sequence ID" value="KAF2904465.1"/>
    <property type="molecule type" value="Genomic_DNA"/>
</dbReference>
<dbReference type="InterPro" id="IPR004143">
    <property type="entry name" value="BPL_LPL_catalytic"/>
</dbReference>
<keyword evidence="6" id="KW-1185">Reference proteome</keyword>
<dbReference type="GO" id="GO:0004077">
    <property type="term" value="F:biotin--[biotin carboxyl-carrier protein] ligase activity"/>
    <property type="evidence" value="ECO:0007669"/>
    <property type="project" value="InterPro"/>
</dbReference>
<evidence type="ECO:0000259" key="4">
    <source>
        <dbReference type="PROSITE" id="PS51733"/>
    </source>
</evidence>
<dbReference type="OrthoDB" id="10250105at2759"/>
<feature type="region of interest" description="Disordered" evidence="3">
    <location>
        <begin position="242"/>
        <end position="379"/>
    </location>
</feature>
<reference evidence="5" key="1">
    <citation type="submission" date="2019-08" db="EMBL/GenBank/DDBJ databases">
        <title>The genome of the North American firefly Photinus pyralis.</title>
        <authorList>
            <consortium name="Photinus pyralis genome working group"/>
            <person name="Fallon T.R."/>
            <person name="Sander Lower S.E."/>
            <person name="Weng J.-K."/>
        </authorList>
    </citation>
    <scope>NUCLEOTIDE SEQUENCE</scope>
    <source>
        <strain evidence="5">TRF0915ILg1</strain>
        <tissue evidence="5">Whole body</tissue>
    </source>
</reference>
<dbReference type="AlphaFoldDB" id="A0A8K0DQ66"/>
<feature type="compositionally biased region" description="Basic and acidic residues" evidence="3">
    <location>
        <begin position="287"/>
        <end position="339"/>
    </location>
</feature>
<keyword evidence="2" id="KW-0436">Ligase</keyword>
<dbReference type="GO" id="GO:0005737">
    <property type="term" value="C:cytoplasm"/>
    <property type="evidence" value="ECO:0007669"/>
    <property type="project" value="TreeGrafter"/>
</dbReference>
<dbReference type="PANTHER" id="PTHR12835">
    <property type="entry name" value="BIOTIN PROTEIN LIGASE"/>
    <property type="match status" value="1"/>
</dbReference>
<evidence type="ECO:0000256" key="2">
    <source>
        <dbReference type="ARBA" id="ARBA00022598"/>
    </source>
</evidence>
<dbReference type="Pfam" id="PF03099">
    <property type="entry name" value="BPL_LplA_LipB"/>
    <property type="match status" value="1"/>
</dbReference>
<feature type="region of interest" description="Disordered" evidence="3">
    <location>
        <begin position="552"/>
        <end position="574"/>
    </location>
</feature>
<dbReference type="PANTHER" id="PTHR12835:SF5">
    <property type="entry name" value="BIOTIN--PROTEIN LIGASE"/>
    <property type="match status" value="1"/>
</dbReference>
<feature type="compositionally biased region" description="Basic and acidic residues" evidence="3">
    <location>
        <begin position="242"/>
        <end position="265"/>
    </location>
</feature>
<dbReference type="Gene3D" id="3.30.930.10">
    <property type="entry name" value="Bira Bifunctional Protein, Domain 2"/>
    <property type="match status" value="1"/>
</dbReference>
<dbReference type="Pfam" id="PF02237">
    <property type="entry name" value="BPL_C"/>
    <property type="match status" value="1"/>
</dbReference>
<evidence type="ECO:0000313" key="5">
    <source>
        <dbReference type="EMBL" id="KAF2904465.1"/>
    </source>
</evidence>
<dbReference type="SUPFAM" id="SSF55681">
    <property type="entry name" value="Class II aaRS and biotin synthetases"/>
    <property type="match status" value="1"/>
</dbReference>
<accession>A0A8K0DQ66</accession>
<comment type="caution">
    <text evidence="5">The sequence shown here is derived from an EMBL/GenBank/DDBJ whole genome shotgun (WGS) entry which is preliminary data.</text>
</comment>
<dbReference type="CDD" id="cd16442">
    <property type="entry name" value="BPL"/>
    <property type="match status" value="1"/>
</dbReference>
<evidence type="ECO:0000256" key="3">
    <source>
        <dbReference type="SAM" id="MobiDB-lite"/>
    </source>
</evidence>
<dbReference type="PROSITE" id="PS51733">
    <property type="entry name" value="BPL_LPL_CATALYTIC"/>
    <property type="match status" value="1"/>
</dbReference>
<proteinExistence type="inferred from homology"/>
<evidence type="ECO:0000313" key="6">
    <source>
        <dbReference type="Proteomes" id="UP000801492"/>
    </source>
</evidence>